<dbReference type="RefSeq" id="WP_158292773.1">
    <property type="nucleotide sequence ID" value="NZ_SLWM01000003.1"/>
</dbReference>
<evidence type="ECO:0000313" key="2">
    <source>
        <dbReference type="Proteomes" id="UP000295818"/>
    </source>
</evidence>
<dbReference type="EMBL" id="SLWM01000003">
    <property type="protein sequence ID" value="TCO27404.1"/>
    <property type="molecule type" value="Genomic_DNA"/>
</dbReference>
<accession>A0ABY2BPR0</accession>
<sequence length="58" mass="6461">MPEWYLMCAICIQLPDDEQVGHFAETIIRGYAVCDGHMHVVAQGAEWAAIMRAARGEV</sequence>
<organism evidence="1 2">
    <name type="scientific">Kribbella orskensis</name>
    <dbReference type="NCBI Taxonomy" id="2512216"/>
    <lineage>
        <taxon>Bacteria</taxon>
        <taxon>Bacillati</taxon>
        <taxon>Actinomycetota</taxon>
        <taxon>Actinomycetes</taxon>
        <taxon>Propionibacteriales</taxon>
        <taxon>Kribbellaceae</taxon>
        <taxon>Kribbella</taxon>
    </lineage>
</organism>
<gene>
    <name evidence="1" type="ORF">EV644_103101</name>
</gene>
<name>A0ABY2BPR0_9ACTN</name>
<proteinExistence type="predicted"/>
<reference evidence="1 2" key="1">
    <citation type="journal article" date="2015" name="Stand. Genomic Sci.">
        <title>Genomic Encyclopedia of Bacterial and Archaeal Type Strains, Phase III: the genomes of soil and plant-associated and newly described type strains.</title>
        <authorList>
            <person name="Whitman W.B."/>
            <person name="Woyke T."/>
            <person name="Klenk H.P."/>
            <person name="Zhou Y."/>
            <person name="Lilburn T.G."/>
            <person name="Beck B.J."/>
            <person name="De Vos P."/>
            <person name="Vandamme P."/>
            <person name="Eisen J.A."/>
            <person name="Garrity G."/>
            <person name="Hugenholtz P."/>
            <person name="Kyrpides N.C."/>
        </authorList>
    </citation>
    <scope>NUCLEOTIDE SEQUENCE [LARGE SCALE GENOMIC DNA]</scope>
    <source>
        <strain evidence="1 2">VKM Ac-2538</strain>
    </source>
</reference>
<comment type="caution">
    <text evidence="1">The sequence shown here is derived from an EMBL/GenBank/DDBJ whole genome shotgun (WGS) entry which is preliminary data.</text>
</comment>
<keyword evidence="2" id="KW-1185">Reference proteome</keyword>
<evidence type="ECO:0000313" key="1">
    <source>
        <dbReference type="EMBL" id="TCO27404.1"/>
    </source>
</evidence>
<protein>
    <submittedName>
        <fullName evidence="1">Uncharacterized protein</fullName>
    </submittedName>
</protein>
<dbReference type="Proteomes" id="UP000295818">
    <property type="component" value="Unassembled WGS sequence"/>
</dbReference>